<evidence type="ECO:0000313" key="4">
    <source>
        <dbReference type="Proteomes" id="UP000293952"/>
    </source>
</evidence>
<evidence type="ECO:0008006" key="5">
    <source>
        <dbReference type="Google" id="ProtNLM"/>
    </source>
</evidence>
<gene>
    <name evidence="3" type="ORF">ERX46_03095</name>
</gene>
<dbReference type="InterPro" id="IPR011990">
    <property type="entry name" value="TPR-like_helical_dom_sf"/>
</dbReference>
<organism evidence="3 4">
    <name type="scientific">Brumimicrobium glaciale</name>
    <dbReference type="NCBI Taxonomy" id="200475"/>
    <lineage>
        <taxon>Bacteria</taxon>
        <taxon>Pseudomonadati</taxon>
        <taxon>Bacteroidota</taxon>
        <taxon>Flavobacteriia</taxon>
        <taxon>Flavobacteriales</taxon>
        <taxon>Crocinitomicaceae</taxon>
        <taxon>Brumimicrobium</taxon>
    </lineage>
</organism>
<name>A0A4Q4KRG2_9FLAO</name>
<protein>
    <recommendedName>
        <fullName evidence="5">Tetratricopeptide repeat protein</fullName>
    </recommendedName>
</protein>
<dbReference type="EMBL" id="SETE01000001">
    <property type="protein sequence ID" value="RYM35997.1"/>
    <property type="molecule type" value="Genomic_DNA"/>
</dbReference>
<keyword evidence="4" id="KW-1185">Reference proteome</keyword>
<dbReference type="Gene3D" id="1.25.40.10">
    <property type="entry name" value="Tetratricopeptide repeat domain"/>
    <property type="match status" value="2"/>
</dbReference>
<dbReference type="AlphaFoldDB" id="A0A4Q4KRG2"/>
<dbReference type="SUPFAM" id="SSF48452">
    <property type="entry name" value="TPR-like"/>
    <property type="match status" value="1"/>
</dbReference>
<evidence type="ECO:0000256" key="1">
    <source>
        <dbReference type="SAM" id="Coils"/>
    </source>
</evidence>
<sequence length="900" mass="104993">MKRIKNKRTTIGILVAFFALTLIIGACSTEKNTFITRTYHSTTAKYNGYFNAKELIRIGLEDYRKNYREDYNKILAIELMPNEDDVVDFYPVVDTAIAKCQTVISKHSMPTSSKPSKKKTEHARWIDQNWFIIGYANYIRRDYDQALKNFEYIRKFYVDRPSTYTGQLWEAKTYIKMGDLSEATRAIQKLEVRANKVVMADIEKPKKKKRSKAKYAKSKSSDEDDIPELPKNFVYEFAKVKAMLALAKDDSQIAIEELRKALDKAPNKVDKARLSFILGQLLQREGDPGARAFYTQSIKKNASFEMSFNAKINRAVVSDLNDQAMIEELEDLAKEERYLEFRDQIYFAMAKVELGRNDRTVAKYDLTKSVFYSLNNPRQKGVSYEKLGDLSFEEKNYVFAQKYYDSSAKVIPETYFNFEVIKNKADKLANLVEDIDLITFEDSVQRIAKMGEKDREQFLKDVIKQIQKEEQEKKEREALRAEQMRKLQQTYAEQNQKTGSKWYFSNPKASKEGLEEFRRIWGQRENEDYWRLSKKPARIAFDFVENDTIPQDSLKGGADVAEKVAADELTVEGLLTDIPLTDSLMALSNERLLEALYSSGMIYKEQLDESQMGAVQFQRVLDHNIENEHNVLSAFQLYTINEKSSKAGQYETYILNNYPNSDYANYLRDPDYFIKKKERDALALKDYLRSVTRFEQGLFYPVILKAEKVIDEEPDNVFRKEYFLLKAMAMGQINQDKTSLLPVLEQAILEYPETDVAIRSQELIDLINNGVPPFEEFTVTDAELFSMDSKEYYVLVFLEEGQNGNSSANNVSNFNRDYFSRLRLTTSSQIYDKITSFVMIKDFISTSDAKDYIRDFRKTKRHIGNLMENELMFISRENFKVMLQKLKLVEYREFFENTYK</sequence>
<dbReference type="PROSITE" id="PS51257">
    <property type="entry name" value="PROKAR_LIPOPROTEIN"/>
    <property type="match status" value="1"/>
</dbReference>
<evidence type="ECO:0000256" key="2">
    <source>
        <dbReference type="SAM" id="MobiDB-lite"/>
    </source>
</evidence>
<reference evidence="3 4" key="1">
    <citation type="submission" date="2019-02" db="EMBL/GenBank/DDBJ databases">
        <title>Genome sequence of the sea-ice species Brumimicrobium glaciale.</title>
        <authorList>
            <person name="Bowman J.P."/>
        </authorList>
    </citation>
    <scope>NUCLEOTIDE SEQUENCE [LARGE SCALE GENOMIC DNA]</scope>
    <source>
        <strain evidence="3 4">IC156</strain>
    </source>
</reference>
<proteinExistence type="predicted"/>
<dbReference type="OrthoDB" id="1522549at2"/>
<dbReference type="RefSeq" id="WP_130092362.1">
    <property type="nucleotide sequence ID" value="NZ_SETE01000001.1"/>
</dbReference>
<feature type="compositionally biased region" description="Basic residues" evidence="2">
    <location>
        <begin position="205"/>
        <end position="217"/>
    </location>
</feature>
<feature type="coiled-coil region" evidence="1">
    <location>
        <begin position="456"/>
        <end position="486"/>
    </location>
</feature>
<feature type="region of interest" description="Disordered" evidence="2">
    <location>
        <begin position="203"/>
        <end position="224"/>
    </location>
</feature>
<accession>A0A4Q4KRG2</accession>
<comment type="caution">
    <text evidence="3">The sequence shown here is derived from an EMBL/GenBank/DDBJ whole genome shotgun (WGS) entry which is preliminary data.</text>
</comment>
<keyword evidence="1" id="KW-0175">Coiled coil</keyword>
<dbReference type="Proteomes" id="UP000293952">
    <property type="component" value="Unassembled WGS sequence"/>
</dbReference>
<evidence type="ECO:0000313" key="3">
    <source>
        <dbReference type="EMBL" id="RYM35997.1"/>
    </source>
</evidence>